<keyword evidence="2" id="KW-1185">Reference proteome</keyword>
<name>A0ABZ2CMA9_9BACI</name>
<proteinExistence type="predicted"/>
<dbReference type="NCBIfam" id="NF033491">
    <property type="entry name" value="BA3454_fam"/>
    <property type="match status" value="1"/>
</dbReference>
<dbReference type="RefSeq" id="WP_338453030.1">
    <property type="nucleotide sequence ID" value="NZ_CP137640.1"/>
</dbReference>
<accession>A0ABZ2CMA9</accession>
<evidence type="ECO:0000313" key="1">
    <source>
        <dbReference type="EMBL" id="WVX84158.1"/>
    </source>
</evidence>
<reference evidence="1 2" key="1">
    <citation type="submission" date="2023-10" db="EMBL/GenBank/DDBJ databases">
        <title>Niallia locisalis sp.nov. isolated from a salt pond sample.</title>
        <authorList>
            <person name="Li X.-J."/>
            <person name="Dong L."/>
        </authorList>
    </citation>
    <scope>NUCLEOTIDE SEQUENCE [LARGE SCALE GENOMIC DNA]</scope>
    <source>
        <strain evidence="1 2">DSM 29761</strain>
    </source>
</reference>
<sequence length="44" mass="5268">MYVYTIYVTLQGKIYQTNVIANKEQELEEIYQIAKQQVLKQWAS</sequence>
<evidence type="ECO:0000313" key="2">
    <source>
        <dbReference type="Proteomes" id="UP001357223"/>
    </source>
</evidence>
<dbReference type="InterPro" id="IPR049728">
    <property type="entry name" value="BA3454-like"/>
</dbReference>
<dbReference type="Proteomes" id="UP001357223">
    <property type="component" value="Chromosome"/>
</dbReference>
<protein>
    <submittedName>
        <fullName evidence="1">BA3454 family stress response protein</fullName>
    </submittedName>
</protein>
<dbReference type="EMBL" id="CP137640">
    <property type="protein sequence ID" value="WVX84158.1"/>
    <property type="molecule type" value="Genomic_DNA"/>
</dbReference>
<gene>
    <name evidence="1" type="ORF">R4Z09_14880</name>
</gene>
<organism evidence="1 2">
    <name type="scientific">Niallia oryzisoli</name>
    <dbReference type="NCBI Taxonomy" id="1737571"/>
    <lineage>
        <taxon>Bacteria</taxon>
        <taxon>Bacillati</taxon>
        <taxon>Bacillota</taxon>
        <taxon>Bacilli</taxon>
        <taxon>Bacillales</taxon>
        <taxon>Bacillaceae</taxon>
        <taxon>Niallia</taxon>
    </lineage>
</organism>